<dbReference type="Pfam" id="PF00563">
    <property type="entry name" value="EAL"/>
    <property type="match status" value="1"/>
</dbReference>
<dbReference type="Gene3D" id="2.60.200.20">
    <property type="match status" value="1"/>
</dbReference>
<dbReference type="Pfam" id="PF00498">
    <property type="entry name" value="FHA"/>
    <property type="match status" value="1"/>
</dbReference>
<dbReference type="SUPFAM" id="SSF141868">
    <property type="entry name" value="EAL domain-like"/>
    <property type="match status" value="1"/>
</dbReference>
<keyword evidence="2" id="KW-0547">Nucleotide-binding</keyword>
<dbReference type="EMBL" id="SIHJ01000001">
    <property type="protein sequence ID" value="TWT37117.1"/>
    <property type="molecule type" value="Genomic_DNA"/>
</dbReference>
<dbReference type="PROSITE" id="PS50006">
    <property type="entry name" value="FHA_DOMAIN"/>
    <property type="match status" value="1"/>
</dbReference>
<dbReference type="RefSeq" id="WP_197531302.1">
    <property type="nucleotide sequence ID" value="NZ_SIHJ01000001.1"/>
</dbReference>
<evidence type="ECO:0000313" key="3">
    <source>
        <dbReference type="Proteomes" id="UP000316714"/>
    </source>
</evidence>
<keyword evidence="2" id="KW-0067">ATP-binding</keyword>
<dbReference type="InterPro" id="IPR000253">
    <property type="entry name" value="FHA_dom"/>
</dbReference>
<proteinExistence type="predicted"/>
<keyword evidence="3" id="KW-1185">Reference proteome</keyword>
<dbReference type="GO" id="GO:0005524">
    <property type="term" value="F:ATP binding"/>
    <property type="evidence" value="ECO:0007669"/>
    <property type="project" value="UniProtKB-KW"/>
</dbReference>
<evidence type="ECO:0000259" key="1">
    <source>
        <dbReference type="PROSITE" id="PS50006"/>
    </source>
</evidence>
<dbReference type="Proteomes" id="UP000316714">
    <property type="component" value="Unassembled WGS sequence"/>
</dbReference>
<dbReference type="Gene3D" id="3.20.20.450">
    <property type="entry name" value="EAL domain"/>
    <property type="match status" value="1"/>
</dbReference>
<dbReference type="InterPro" id="IPR001633">
    <property type="entry name" value="EAL_dom"/>
</dbReference>
<dbReference type="CDD" id="cd00060">
    <property type="entry name" value="FHA"/>
    <property type="match status" value="1"/>
</dbReference>
<organism evidence="2 3">
    <name type="scientific">Posidoniimonas corsicana</name>
    <dbReference type="NCBI Taxonomy" id="1938618"/>
    <lineage>
        <taxon>Bacteria</taxon>
        <taxon>Pseudomonadati</taxon>
        <taxon>Planctomycetota</taxon>
        <taxon>Planctomycetia</taxon>
        <taxon>Pirellulales</taxon>
        <taxon>Lacipirellulaceae</taxon>
        <taxon>Posidoniimonas</taxon>
    </lineage>
</organism>
<keyword evidence="2" id="KW-0378">Hydrolase</keyword>
<sequence>MLPKLNSDSENRPRFEYYPPGSSKLRTVMVEQTPFIIGRGENSGLEINSTSVSREHAQLERTAGGYLLRDLGSTNGTWINGARITEQTLHDGDAVRIADICLTFVCSSLGRLQSMVTQPLAAGPAPADTASTPARVAAARTLSESLLRVSLPLRREEVHELPFRDLVAVKVGVDQPHAGLLESVDSPDPGSVAARFQDVAWLLAAQQSAGRAPGACTLLKLERRGRLNGQCVAAFQQAQLSLPGPGALGVSVPWEWVNDSPQALRTCESLRSVGARLSLENFSGGARCVESLAPATPDFLTLAPEVVRDIATNQRRAQRLEIVQAACEEAGVRLVLPGEASAEDSQAAQELGVTCGVAGSLEARESAFASEQALL</sequence>
<gene>
    <name evidence="2" type="ORF">KOR34_20640</name>
</gene>
<dbReference type="InterPro" id="IPR008984">
    <property type="entry name" value="SMAD_FHA_dom_sf"/>
</dbReference>
<dbReference type="GO" id="GO:0016787">
    <property type="term" value="F:hydrolase activity"/>
    <property type="evidence" value="ECO:0007669"/>
    <property type="project" value="UniProtKB-KW"/>
</dbReference>
<name>A0A5C5VGN9_9BACT</name>
<comment type="caution">
    <text evidence="2">The sequence shown here is derived from an EMBL/GenBank/DDBJ whole genome shotgun (WGS) entry which is preliminary data.</text>
</comment>
<dbReference type="EC" id="3.6.3.-" evidence="2"/>
<dbReference type="SUPFAM" id="SSF49879">
    <property type="entry name" value="SMAD/FHA domain"/>
    <property type="match status" value="1"/>
</dbReference>
<protein>
    <submittedName>
        <fullName evidence="2">ABC transporter ATP-binding/permease protein</fullName>
        <ecNumber evidence="2">3.6.3.-</ecNumber>
    </submittedName>
</protein>
<dbReference type="SMART" id="SM00240">
    <property type="entry name" value="FHA"/>
    <property type="match status" value="1"/>
</dbReference>
<feature type="domain" description="FHA" evidence="1">
    <location>
        <begin position="35"/>
        <end position="84"/>
    </location>
</feature>
<dbReference type="AlphaFoldDB" id="A0A5C5VGN9"/>
<evidence type="ECO:0000313" key="2">
    <source>
        <dbReference type="EMBL" id="TWT37117.1"/>
    </source>
</evidence>
<dbReference type="InterPro" id="IPR035919">
    <property type="entry name" value="EAL_sf"/>
</dbReference>
<reference evidence="2 3" key="1">
    <citation type="submission" date="2019-02" db="EMBL/GenBank/DDBJ databases">
        <title>Deep-cultivation of Planctomycetes and their phenomic and genomic characterization uncovers novel biology.</title>
        <authorList>
            <person name="Wiegand S."/>
            <person name="Jogler M."/>
            <person name="Boedeker C."/>
            <person name="Pinto D."/>
            <person name="Vollmers J."/>
            <person name="Rivas-Marin E."/>
            <person name="Kohn T."/>
            <person name="Peeters S.H."/>
            <person name="Heuer A."/>
            <person name="Rast P."/>
            <person name="Oberbeckmann S."/>
            <person name="Bunk B."/>
            <person name="Jeske O."/>
            <person name="Meyerdierks A."/>
            <person name="Storesund J.E."/>
            <person name="Kallscheuer N."/>
            <person name="Luecker S."/>
            <person name="Lage O.M."/>
            <person name="Pohl T."/>
            <person name="Merkel B.J."/>
            <person name="Hornburger P."/>
            <person name="Mueller R.-W."/>
            <person name="Bruemmer F."/>
            <person name="Labrenz M."/>
            <person name="Spormann A.M."/>
            <person name="Op Den Camp H."/>
            <person name="Overmann J."/>
            <person name="Amann R."/>
            <person name="Jetten M.S.M."/>
            <person name="Mascher T."/>
            <person name="Medema M.H."/>
            <person name="Devos D.P."/>
            <person name="Kaster A.-K."/>
            <person name="Ovreas L."/>
            <person name="Rohde M."/>
            <person name="Galperin M.Y."/>
            <person name="Jogler C."/>
        </authorList>
    </citation>
    <scope>NUCLEOTIDE SEQUENCE [LARGE SCALE GENOMIC DNA]</scope>
    <source>
        <strain evidence="2 3">KOR34</strain>
    </source>
</reference>
<accession>A0A5C5VGN9</accession>